<comment type="caution">
    <text evidence="8">The sequence shown here is derived from an EMBL/GenBank/DDBJ whole genome shotgun (WGS) entry which is preliminary data.</text>
</comment>
<evidence type="ECO:0000256" key="3">
    <source>
        <dbReference type="ARBA" id="ARBA00022525"/>
    </source>
</evidence>
<evidence type="ECO:0000313" key="9">
    <source>
        <dbReference type="Proteomes" id="UP000585614"/>
    </source>
</evidence>
<feature type="signal peptide" evidence="6">
    <location>
        <begin position="1"/>
        <end position="19"/>
    </location>
</feature>
<keyword evidence="5" id="KW-1015">Disulfide bond</keyword>
<dbReference type="Gene3D" id="3.15.10.10">
    <property type="entry name" value="Bactericidal permeability-increasing protein, domain 1"/>
    <property type="match status" value="1"/>
</dbReference>
<keyword evidence="3" id="KW-0964">Secreted</keyword>
<comment type="subcellular location">
    <subcellularLocation>
        <location evidence="1">Secreted</location>
    </subcellularLocation>
</comment>
<protein>
    <submittedName>
        <fullName evidence="8">BPI fold containing family A member 2</fullName>
    </submittedName>
</protein>
<proteinExistence type="inferred from homology"/>
<gene>
    <name evidence="8" type="ORF">mRhiFer1_001553</name>
</gene>
<evidence type="ECO:0000313" key="8">
    <source>
        <dbReference type="EMBL" id="KAF6284124.1"/>
    </source>
</evidence>
<dbReference type="SUPFAM" id="SSF55394">
    <property type="entry name" value="Bactericidal permeability-increasing protein, BPI"/>
    <property type="match status" value="1"/>
</dbReference>
<sequence length="249" mass="27052">MFQLWKFVLLCGLLTGTSGSVLEDLGNKLDDIVSHVRPSLDKGLETIDKTLDAALGKLKVELSELQESKLWQLAKQKFQEVEKTVNDAISNIISSKYKSLGLKISNAHIVDVKAELTPDGNGLTLRLPITADVTLVLPLIRQTVNLKATLDLLTGITIETNAETGVSKVVLGECSSDPDSISITLQGSHSDVTTKVADSMASFLSKTVSFLVQKQMCPLVRIFASTLDVDFVQNIIDKLQQGQTPQIFA</sequence>
<evidence type="ECO:0000256" key="1">
    <source>
        <dbReference type="ARBA" id="ARBA00004613"/>
    </source>
</evidence>
<dbReference type="GO" id="GO:0030141">
    <property type="term" value="C:secretory granule"/>
    <property type="evidence" value="ECO:0007669"/>
    <property type="project" value="TreeGrafter"/>
</dbReference>
<dbReference type="AlphaFoldDB" id="A0A7J7S750"/>
<dbReference type="GO" id="GO:0001530">
    <property type="term" value="F:lipopolysaccharide binding"/>
    <property type="evidence" value="ECO:0007669"/>
    <property type="project" value="TreeGrafter"/>
</dbReference>
<feature type="chain" id="PRO_5029502227" evidence="6">
    <location>
        <begin position="20"/>
        <end position="249"/>
    </location>
</feature>
<evidence type="ECO:0000256" key="2">
    <source>
        <dbReference type="ARBA" id="ARBA00009020"/>
    </source>
</evidence>
<feature type="domain" description="Lipid-binding serum glycoprotein N-terminal" evidence="7">
    <location>
        <begin position="71"/>
        <end position="223"/>
    </location>
</feature>
<dbReference type="PANTHER" id="PTHR47145:SF1">
    <property type="entry name" value="BPI FOLD-CONTAINING FAMILY A MEMBER 2"/>
    <property type="match status" value="1"/>
</dbReference>
<dbReference type="PANTHER" id="PTHR47145">
    <property type="entry name" value="BPI FOLD-CONTAINING FAMILY A MEMBER 2"/>
    <property type="match status" value="1"/>
</dbReference>
<evidence type="ECO:0000256" key="4">
    <source>
        <dbReference type="ARBA" id="ARBA00022729"/>
    </source>
</evidence>
<dbReference type="InterPro" id="IPR017943">
    <property type="entry name" value="Bactericidal_perm-incr_a/b_dom"/>
</dbReference>
<reference evidence="8 9" key="1">
    <citation type="journal article" date="2020" name="Nature">
        <title>Six reference-quality genomes reveal evolution of bat adaptations.</title>
        <authorList>
            <person name="Jebb D."/>
            <person name="Huang Z."/>
            <person name="Pippel M."/>
            <person name="Hughes G.M."/>
            <person name="Lavrichenko K."/>
            <person name="Devanna P."/>
            <person name="Winkler S."/>
            <person name="Jermiin L.S."/>
            <person name="Skirmuntt E.C."/>
            <person name="Katzourakis A."/>
            <person name="Burkitt-Gray L."/>
            <person name="Ray D.A."/>
            <person name="Sullivan K.A.M."/>
            <person name="Roscito J.G."/>
            <person name="Kirilenko B.M."/>
            <person name="Davalos L.M."/>
            <person name="Corthals A.P."/>
            <person name="Power M.L."/>
            <person name="Jones G."/>
            <person name="Ransome R.D."/>
            <person name="Dechmann D.K.N."/>
            <person name="Locatelli A.G."/>
            <person name="Puechmaille S.J."/>
            <person name="Fedrigo O."/>
            <person name="Jarvis E.D."/>
            <person name="Hiller M."/>
            <person name="Vernes S.C."/>
            <person name="Myers E.W."/>
            <person name="Teeling E.C."/>
        </authorList>
    </citation>
    <scope>NUCLEOTIDE SEQUENCE [LARGE SCALE GENOMIC DNA]</scope>
    <source>
        <strain evidence="8">MRhiFer1</strain>
        <tissue evidence="8">Lung</tissue>
    </source>
</reference>
<dbReference type="InterPro" id="IPR017942">
    <property type="entry name" value="Lipid-bd_serum_glycop_N"/>
</dbReference>
<dbReference type="GO" id="GO:0070062">
    <property type="term" value="C:extracellular exosome"/>
    <property type="evidence" value="ECO:0007669"/>
    <property type="project" value="TreeGrafter"/>
</dbReference>
<comment type="similarity">
    <text evidence="2">Belongs to the BPI/LBP/Plunc superfamily. Plunc family.</text>
</comment>
<organism evidence="8 9">
    <name type="scientific">Rhinolophus ferrumequinum</name>
    <name type="common">Greater horseshoe bat</name>
    <dbReference type="NCBI Taxonomy" id="59479"/>
    <lineage>
        <taxon>Eukaryota</taxon>
        <taxon>Metazoa</taxon>
        <taxon>Chordata</taxon>
        <taxon>Craniata</taxon>
        <taxon>Vertebrata</taxon>
        <taxon>Euteleostomi</taxon>
        <taxon>Mammalia</taxon>
        <taxon>Eutheria</taxon>
        <taxon>Laurasiatheria</taxon>
        <taxon>Chiroptera</taxon>
        <taxon>Yinpterochiroptera</taxon>
        <taxon>Rhinolophoidea</taxon>
        <taxon>Rhinolophidae</taxon>
        <taxon>Rhinolophinae</taxon>
        <taxon>Rhinolophus</taxon>
    </lineage>
</organism>
<name>A0A7J7S750_RHIFE</name>
<dbReference type="Proteomes" id="UP000585614">
    <property type="component" value="Unassembled WGS sequence"/>
</dbReference>
<dbReference type="Pfam" id="PF01273">
    <property type="entry name" value="LBP_BPI_CETP"/>
    <property type="match status" value="1"/>
</dbReference>
<dbReference type="EMBL" id="JACAGC010000023">
    <property type="protein sequence ID" value="KAF6284124.1"/>
    <property type="molecule type" value="Genomic_DNA"/>
</dbReference>
<evidence type="ECO:0000256" key="5">
    <source>
        <dbReference type="ARBA" id="ARBA00023157"/>
    </source>
</evidence>
<dbReference type="InterPro" id="IPR052507">
    <property type="entry name" value="BPI_fold-antibacterial"/>
</dbReference>
<evidence type="ECO:0000259" key="7">
    <source>
        <dbReference type="Pfam" id="PF01273"/>
    </source>
</evidence>
<keyword evidence="4 6" id="KW-0732">Signal</keyword>
<evidence type="ECO:0000256" key="6">
    <source>
        <dbReference type="SAM" id="SignalP"/>
    </source>
</evidence>
<accession>A0A7J7S750</accession>